<dbReference type="AlphaFoldDB" id="A0A420JB18"/>
<evidence type="ECO:0000313" key="3">
    <source>
        <dbReference type="Proteomes" id="UP000283383"/>
    </source>
</evidence>
<organism evidence="2 3">
    <name type="scientific">Golovinomyces cichoracearum</name>
    <dbReference type="NCBI Taxonomy" id="62708"/>
    <lineage>
        <taxon>Eukaryota</taxon>
        <taxon>Fungi</taxon>
        <taxon>Dikarya</taxon>
        <taxon>Ascomycota</taxon>
        <taxon>Pezizomycotina</taxon>
        <taxon>Leotiomycetes</taxon>
        <taxon>Erysiphales</taxon>
        <taxon>Erysiphaceae</taxon>
        <taxon>Golovinomyces</taxon>
    </lineage>
</organism>
<name>A0A420JB18_9PEZI</name>
<keyword evidence="3" id="KW-1185">Reference proteome</keyword>
<comment type="caution">
    <text evidence="2">The sequence shown here is derived from an EMBL/GenBank/DDBJ whole genome shotgun (WGS) entry which is preliminary data.</text>
</comment>
<sequence length="169" mass="17667">MAIMAFAQVIVKATTPPACLIGAIGAQPSPADFKVVCGNLQQQVISKITEKCTNATMYSAAMSAYAATCLSEASIKVGGGIPRSSFLKSLESLTNYTEMKNDTDSKLRSTTVASDKKSPATPVPKSDSTQSPGTVAEQPSKPPSSIANYNNPSTAIKLLTFGTIARIFL</sequence>
<gene>
    <name evidence="2" type="ORF">GcM3_005037</name>
</gene>
<dbReference type="Proteomes" id="UP000283383">
    <property type="component" value="Unassembled WGS sequence"/>
</dbReference>
<dbReference type="STRING" id="62708.A0A420JB18"/>
<dbReference type="EMBL" id="MCBQ01000509">
    <property type="protein sequence ID" value="RKF83961.1"/>
    <property type="molecule type" value="Genomic_DNA"/>
</dbReference>
<protein>
    <recommendedName>
        <fullName evidence="4">Gpi anchored cell wall protein</fullName>
    </recommendedName>
</protein>
<proteinExistence type="predicted"/>
<evidence type="ECO:0000313" key="2">
    <source>
        <dbReference type="EMBL" id="RKF83961.1"/>
    </source>
</evidence>
<accession>A0A420JB18</accession>
<reference evidence="2 3" key="1">
    <citation type="journal article" date="2018" name="BMC Genomics">
        <title>Comparative genome analyses reveal sequence features reflecting distinct modes of host-adaptation between dicot and monocot powdery mildew.</title>
        <authorList>
            <person name="Wu Y."/>
            <person name="Ma X."/>
            <person name="Pan Z."/>
            <person name="Kale S.D."/>
            <person name="Song Y."/>
            <person name="King H."/>
            <person name="Zhang Q."/>
            <person name="Presley C."/>
            <person name="Deng X."/>
            <person name="Wei C.I."/>
            <person name="Xiao S."/>
        </authorList>
    </citation>
    <scope>NUCLEOTIDE SEQUENCE [LARGE SCALE GENOMIC DNA]</scope>
    <source>
        <strain evidence="2">UMSG3</strain>
    </source>
</reference>
<evidence type="ECO:0008006" key="4">
    <source>
        <dbReference type="Google" id="ProtNLM"/>
    </source>
</evidence>
<evidence type="ECO:0000256" key="1">
    <source>
        <dbReference type="SAM" id="MobiDB-lite"/>
    </source>
</evidence>
<feature type="region of interest" description="Disordered" evidence="1">
    <location>
        <begin position="99"/>
        <end position="149"/>
    </location>
</feature>